<evidence type="ECO:0000256" key="2">
    <source>
        <dbReference type="PROSITE-ProRule" id="PRU00703"/>
    </source>
</evidence>
<protein>
    <submittedName>
        <fullName evidence="4">Hypoxic response protein 1</fullName>
    </submittedName>
</protein>
<reference evidence="4 5" key="1">
    <citation type="submission" date="2019-02" db="EMBL/GenBank/DDBJ databases">
        <title>Deep-cultivation of Planctomycetes and their phenomic and genomic characterization uncovers novel biology.</title>
        <authorList>
            <person name="Wiegand S."/>
            <person name="Jogler M."/>
            <person name="Boedeker C."/>
            <person name="Pinto D."/>
            <person name="Vollmers J."/>
            <person name="Rivas-Marin E."/>
            <person name="Kohn T."/>
            <person name="Peeters S.H."/>
            <person name="Heuer A."/>
            <person name="Rast P."/>
            <person name="Oberbeckmann S."/>
            <person name="Bunk B."/>
            <person name="Jeske O."/>
            <person name="Meyerdierks A."/>
            <person name="Storesund J.E."/>
            <person name="Kallscheuer N."/>
            <person name="Luecker S."/>
            <person name="Lage O.M."/>
            <person name="Pohl T."/>
            <person name="Merkel B.J."/>
            <person name="Hornburger P."/>
            <person name="Mueller R.-W."/>
            <person name="Bruemmer F."/>
            <person name="Labrenz M."/>
            <person name="Spormann A.M."/>
            <person name="Op den Camp H."/>
            <person name="Overmann J."/>
            <person name="Amann R."/>
            <person name="Jetten M.S.M."/>
            <person name="Mascher T."/>
            <person name="Medema M.H."/>
            <person name="Devos D.P."/>
            <person name="Kaster A.-K."/>
            <person name="Ovreas L."/>
            <person name="Rohde M."/>
            <person name="Galperin M.Y."/>
            <person name="Jogler C."/>
        </authorList>
    </citation>
    <scope>NUCLEOTIDE SEQUENCE [LARGE SCALE GENOMIC DNA]</scope>
    <source>
        <strain evidence="4 5">Poly30</strain>
    </source>
</reference>
<dbReference type="AlphaFoldDB" id="A0A518F0T6"/>
<evidence type="ECO:0000256" key="1">
    <source>
        <dbReference type="ARBA" id="ARBA00023122"/>
    </source>
</evidence>
<evidence type="ECO:0000313" key="5">
    <source>
        <dbReference type="Proteomes" id="UP000320390"/>
    </source>
</evidence>
<keyword evidence="1 2" id="KW-0129">CBS domain</keyword>
<dbReference type="InterPro" id="IPR000644">
    <property type="entry name" value="CBS_dom"/>
</dbReference>
<dbReference type="CDD" id="cd04584">
    <property type="entry name" value="CBS_pair_AcuB_like"/>
    <property type="match status" value="1"/>
</dbReference>
<organism evidence="4 5">
    <name type="scientific">Saltatorellus ferox</name>
    <dbReference type="NCBI Taxonomy" id="2528018"/>
    <lineage>
        <taxon>Bacteria</taxon>
        <taxon>Pseudomonadati</taxon>
        <taxon>Planctomycetota</taxon>
        <taxon>Planctomycetia</taxon>
        <taxon>Planctomycetia incertae sedis</taxon>
        <taxon>Saltatorellus</taxon>
    </lineage>
</organism>
<dbReference type="SUPFAM" id="SSF54631">
    <property type="entry name" value="CBS-domain pair"/>
    <property type="match status" value="2"/>
</dbReference>
<dbReference type="OrthoDB" id="9790355at2"/>
<dbReference type="Pfam" id="PF00571">
    <property type="entry name" value="CBS"/>
    <property type="match status" value="4"/>
</dbReference>
<evidence type="ECO:0000259" key="3">
    <source>
        <dbReference type="PROSITE" id="PS51371"/>
    </source>
</evidence>
<accession>A0A518F0T6</accession>
<feature type="domain" description="CBS" evidence="3">
    <location>
        <begin position="76"/>
        <end position="131"/>
    </location>
</feature>
<dbReference type="EMBL" id="CP036434">
    <property type="protein sequence ID" value="QDV09919.1"/>
    <property type="molecule type" value="Genomic_DNA"/>
</dbReference>
<proteinExistence type="predicted"/>
<name>A0A518F0T6_9BACT</name>
<sequence>MKVQEFMTASPVTIDEDASLETALRTMDEHAIRHLPVVDGEHLIGVVSNRDLLGVAGWRGVERDADAVPRWVRDVMHRDVITVNPGDDALAAATEVFARHIGCVPVIEDGKLLGIISEMDLVGLIAERDRVNSSMDATIGSLGAPRAFVVAPDATLAQIDELMSAKDIRHVPVADGDKLLGMVSDRDMRRADADKNDWSIEARDFMTEGVVTVHEDLPISQAAAVMSDRRIGALVVTSESGDLGIVTTSDLLGYLLDAL</sequence>
<feature type="domain" description="CBS" evidence="3">
    <location>
        <begin position="7"/>
        <end position="63"/>
    </location>
</feature>
<dbReference type="Proteomes" id="UP000320390">
    <property type="component" value="Chromosome"/>
</dbReference>
<dbReference type="PROSITE" id="PS51371">
    <property type="entry name" value="CBS"/>
    <property type="match status" value="4"/>
</dbReference>
<gene>
    <name evidence="4" type="primary">hrp1_2</name>
    <name evidence="4" type="ORF">Poly30_54800</name>
</gene>
<keyword evidence="5" id="KW-1185">Reference proteome</keyword>
<dbReference type="PANTHER" id="PTHR43080">
    <property type="entry name" value="CBS DOMAIN-CONTAINING PROTEIN CBSX3, MITOCHONDRIAL"/>
    <property type="match status" value="1"/>
</dbReference>
<dbReference type="PANTHER" id="PTHR43080:SF2">
    <property type="entry name" value="CBS DOMAIN-CONTAINING PROTEIN"/>
    <property type="match status" value="1"/>
</dbReference>
<dbReference type="SMART" id="SM00116">
    <property type="entry name" value="CBS"/>
    <property type="match status" value="4"/>
</dbReference>
<feature type="domain" description="CBS" evidence="3">
    <location>
        <begin position="143"/>
        <end position="200"/>
    </location>
</feature>
<feature type="domain" description="CBS" evidence="3">
    <location>
        <begin position="206"/>
        <end position="259"/>
    </location>
</feature>
<dbReference type="Gene3D" id="3.10.580.10">
    <property type="entry name" value="CBS-domain"/>
    <property type="match status" value="2"/>
</dbReference>
<evidence type="ECO:0000313" key="4">
    <source>
        <dbReference type="EMBL" id="QDV09919.1"/>
    </source>
</evidence>
<dbReference type="RefSeq" id="WP_145205170.1">
    <property type="nucleotide sequence ID" value="NZ_CP036434.1"/>
</dbReference>
<dbReference type="InterPro" id="IPR046342">
    <property type="entry name" value="CBS_dom_sf"/>
</dbReference>
<dbReference type="InterPro" id="IPR051257">
    <property type="entry name" value="Diverse_CBS-Domain"/>
</dbReference>